<organism evidence="3 4">
    <name type="scientific">Purpureocillium lilacinum</name>
    <name type="common">Paecilomyces lilacinus</name>
    <dbReference type="NCBI Taxonomy" id="33203"/>
    <lineage>
        <taxon>Eukaryota</taxon>
        <taxon>Fungi</taxon>
        <taxon>Dikarya</taxon>
        <taxon>Ascomycota</taxon>
        <taxon>Pezizomycotina</taxon>
        <taxon>Sordariomycetes</taxon>
        <taxon>Hypocreomycetidae</taxon>
        <taxon>Hypocreales</taxon>
        <taxon>Ophiocordycipitaceae</taxon>
        <taxon>Purpureocillium</taxon>
    </lineage>
</organism>
<dbReference type="Proteomes" id="UP001287286">
    <property type="component" value="Unassembled WGS sequence"/>
</dbReference>
<dbReference type="EMBL" id="LCWV01000020">
    <property type="protein sequence ID" value="PWI67140.1"/>
    <property type="molecule type" value="Genomic_DNA"/>
</dbReference>
<reference evidence="2 5" key="4">
    <citation type="journal article" date="2024" name="Microbiol. Resour. Announc.">
        <title>Genome annotations for the ascomycete fungi Trichoderma harzianum, Trichoderma aggressivum, and Purpureocillium lilacinum.</title>
        <authorList>
            <person name="Beijen E.P.W."/>
            <person name="Ohm R.A."/>
        </authorList>
    </citation>
    <scope>NUCLEOTIDE SEQUENCE [LARGE SCALE GENOMIC DNA]</scope>
    <source>
        <strain evidence="2 5">CBS 150709</strain>
    </source>
</reference>
<protein>
    <submittedName>
        <fullName evidence="3">Uncharacterized protein</fullName>
    </submittedName>
</protein>
<dbReference type="Proteomes" id="UP000245956">
    <property type="component" value="Unassembled WGS sequence"/>
</dbReference>
<name>A0A2U3DY00_PURLI</name>
<proteinExistence type="predicted"/>
<dbReference type="AlphaFoldDB" id="A0A2U3DY00"/>
<evidence type="ECO:0000313" key="3">
    <source>
        <dbReference type="EMBL" id="PWI67140.1"/>
    </source>
</evidence>
<evidence type="ECO:0000313" key="4">
    <source>
        <dbReference type="Proteomes" id="UP000245956"/>
    </source>
</evidence>
<reference evidence="2" key="3">
    <citation type="submission" date="2023-11" db="EMBL/GenBank/DDBJ databases">
        <authorList>
            <person name="Beijen E."/>
            <person name="Ohm R.A."/>
        </authorList>
    </citation>
    <scope>NUCLEOTIDE SEQUENCE</scope>
    <source>
        <strain evidence="2">CBS 150709</strain>
    </source>
</reference>
<sequence>MSSRHRAIFAAATAVHEDACAHISMRFRCLSFNIRLASLSACLVVRGTVLSQQDAECIRACSRTTRTVSHDSFACPIPSISSAQVAECLAMVRGYQNAQAPADDWGTDTGTSCSTAERDTASWSLEEALTRASVPDVRPTWNRRRPRSPGGRGPSTVRAGELGTNKLGASQPSGDGYWSRPKSVMEAPQGPSTPVPHMATGAHPRLPRHSQGC</sequence>
<evidence type="ECO:0000256" key="1">
    <source>
        <dbReference type="SAM" id="MobiDB-lite"/>
    </source>
</evidence>
<comment type="caution">
    <text evidence="3">The sequence shown here is derived from an EMBL/GenBank/DDBJ whole genome shotgun (WGS) entry which is preliminary data.</text>
</comment>
<feature type="region of interest" description="Disordered" evidence="1">
    <location>
        <begin position="134"/>
        <end position="213"/>
    </location>
</feature>
<reference evidence="3 4" key="2">
    <citation type="journal article" date="2016" name="Front. Microbiol.">
        <title>Genome and transcriptome sequences reveal the specific parasitism of the nematophagous Purpureocillium lilacinum 36-1.</title>
        <authorList>
            <person name="Xie J."/>
            <person name="Li S."/>
            <person name="Mo C."/>
            <person name="Xiao X."/>
            <person name="Peng D."/>
            <person name="Wang G."/>
            <person name="Xiao Y."/>
        </authorList>
    </citation>
    <scope>NUCLEOTIDE SEQUENCE [LARGE SCALE GENOMIC DNA]</scope>
    <source>
        <strain evidence="3 4">36-1</strain>
    </source>
</reference>
<keyword evidence="5" id="KW-1185">Reference proteome</keyword>
<gene>
    <name evidence="3" type="ORF">PCL_04302</name>
    <name evidence="2" type="ORF">Purlil1_5428</name>
</gene>
<evidence type="ECO:0000313" key="2">
    <source>
        <dbReference type="EMBL" id="KAK4090257.1"/>
    </source>
</evidence>
<accession>A0A2U3DY00</accession>
<evidence type="ECO:0000313" key="5">
    <source>
        <dbReference type="Proteomes" id="UP001287286"/>
    </source>
</evidence>
<reference evidence="3" key="1">
    <citation type="submission" date="2015-05" db="EMBL/GenBank/DDBJ databases">
        <authorList>
            <person name="Wang D.B."/>
            <person name="Wang M."/>
        </authorList>
    </citation>
    <scope>NUCLEOTIDE SEQUENCE</scope>
    <source>
        <strain evidence="3">36-1</strain>
    </source>
</reference>
<dbReference type="EMBL" id="JAWRVI010000016">
    <property type="protein sequence ID" value="KAK4090257.1"/>
    <property type="molecule type" value="Genomic_DNA"/>
</dbReference>